<feature type="non-terminal residue" evidence="1">
    <location>
        <position position="1"/>
    </location>
</feature>
<dbReference type="Proteomes" id="UP000054538">
    <property type="component" value="Unassembled WGS sequence"/>
</dbReference>
<dbReference type="AlphaFoldDB" id="A0A0D0DTC8"/>
<dbReference type="OrthoDB" id="2423954at2759"/>
<name>A0A0D0DTC8_9AGAM</name>
<dbReference type="EMBL" id="KN824955">
    <property type="protein sequence ID" value="KIK97058.1"/>
    <property type="molecule type" value="Genomic_DNA"/>
</dbReference>
<accession>A0A0D0DTC8</accession>
<reference evidence="2" key="2">
    <citation type="submission" date="2015-01" db="EMBL/GenBank/DDBJ databases">
        <title>Evolutionary Origins and Diversification of the Mycorrhizal Mutualists.</title>
        <authorList>
            <consortium name="DOE Joint Genome Institute"/>
            <consortium name="Mycorrhizal Genomics Consortium"/>
            <person name="Kohler A."/>
            <person name="Kuo A."/>
            <person name="Nagy L.G."/>
            <person name="Floudas D."/>
            <person name="Copeland A."/>
            <person name="Barry K.W."/>
            <person name="Cichocki N."/>
            <person name="Veneault-Fourrey C."/>
            <person name="LaButti K."/>
            <person name="Lindquist E.A."/>
            <person name="Lipzen A."/>
            <person name="Lundell T."/>
            <person name="Morin E."/>
            <person name="Murat C."/>
            <person name="Riley R."/>
            <person name="Ohm R."/>
            <person name="Sun H."/>
            <person name="Tunlid A."/>
            <person name="Henrissat B."/>
            <person name="Grigoriev I.V."/>
            <person name="Hibbett D.S."/>
            <person name="Martin F."/>
        </authorList>
    </citation>
    <scope>NUCLEOTIDE SEQUENCE [LARGE SCALE GENOMIC DNA]</scope>
    <source>
        <strain evidence="2">Ve08.2h10</strain>
    </source>
</reference>
<organism evidence="1 2">
    <name type="scientific">Paxillus rubicundulus Ve08.2h10</name>
    <dbReference type="NCBI Taxonomy" id="930991"/>
    <lineage>
        <taxon>Eukaryota</taxon>
        <taxon>Fungi</taxon>
        <taxon>Dikarya</taxon>
        <taxon>Basidiomycota</taxon>
        <taxon>Agaricomycotina</taxon>
        <taxon>Agaricomycetes</taxon>
        <taxon>Agaricomycetidae</taxon>
        <taxon>Boletales</taxon>
        <taxon>Paxilineae</taxon>
        <taxon>Paxillaceae</taxon>
        <taxon>Paxillus</taxon>
    </lineage>
</organism>
<dbReference type="HOGENOM" id="CLU_3002121_0_0_1"/>
<reference evidence="1 2" key="1">
    <citation type="submission" date="2014-04" db="EMBL/GenBank/DDBJ databases">
        <authorList>
            <consortium name="DOE Joint Genome Institute"/>
            <person name="Kuo A."/>
            <person name="Kohler A."/>
            <person name="Jargeat P."/>
            <person name="Nagy L.G."/>
            <person name="Floudas D."/>
            <person name="Copeland A."/>
            <person name="Barry K.W."/>
            <person name="Cichocki N."/>
            <person name="Veneault-Fourrey C."/>
            <person name="LaButti K."/>
            <person name="Lindquist E.A."/>
            <person name="Lipzen A."/>
            <person name="Lundell T."/>
            <person name="Morin E."/>
            <person name="Murat C."/>
            <person name="Sun H."/>
            <person name="Tunlid A."/>
            <person name="Henrissat B."/>
            <person name="Grigoriev I.V."/>
            <person name="Hibbett D.S."/>
            <person name="Martin F."/>
            <person name="Nordberg H.P."/>
            <person name="Cantor M.N."/>
            <person name="Hua S.X."/>
        </authorList>
    </citation>
    <scope>NUCLEOTIDE SEQUENCE [LARGE SCALE GENOMIC DNA]</scope>
    <source>
        <strain evidence="1 2">Ve08.2h10</strain>
    </source>
</reference>
<dbReference type="InParanoid" id="A0A0D0DTC8"/>
<evidence type="ECO:0000313" key="1">
    <source>
        <dbReference type="EMBL" id="KIK97058.1"/>
    </source>
</evidence>
<gene>
    <name evidence="1" type="ORF">PAXRUDRAFT_137117</name>
</gene>
<proteinExistence type="predicted"/>
<dbReference type="STRING" id="930991.A0A0D0DTC8"/>
<sequence>WTSAKQDNFERCIAWLTASGGLPFMWVDNPEWLAFLVEFVPAVKCPSQKTLACRLIPKAVEDL</sequence>
<protein>
    <submittedName>
        <fullName evidence="1">Uncharacterized protein</fullName>
    </submittedName>
</protein>
<evidence type="ECO:0000313" key="2">
    <source>
        <dbReference type="Proteomes" id="UP000054538"/>
    </source>
</evidence>
<keyword evidence="2" id="KW-1185">Reference proteome</keyword>